<dbReference type="PANTHER" id="PTHR19300:SF46">
    <property type="entry name" value="BETA-1,4-N-ACETYLGALACTOSAMINYLTRANSFERASE"/>
    <property type="match status" value="1"/>
</dbReference>
<sequence length="345" mass="40473">MVRLGKGLSTFLTFWAIQFLILVTLLLLIYNRRETTKFTHPIKTMINGTVNNENGQETKNVTECPRVVTELHELVGYKITSLKASSLEEIETRHPDVTSGGSWSPRDCQPRSRALIIIPFRDRWPHLVRWFENYLPIFKRQKLDFRIVLTEQYGNSTFNKGRIMNAAFTESWKIFHFDCVIFHDVDMLLENDHNLYHCRDLPTHLSPSVSKFGYDTMYDTLIGGVISFPVAAYFKVNGYSNLYWGWGGEDDDMYTRLKQSKLKLQRPPQIIGRYKMIVHKQREWVLFKREMDSLLAGTKSRYRQDGLSNVKYKLVGKKTRKLFTHFTFDIGVWEHEGRTENIKGQ</sequence>
<dbReference type="SUPFAM" id="SSF53448">
    <property type="entry name" value="Nucleotide-diphospho-sugar transferases"/>
    <property type="match status" value="1"/>
</dbReference>
<dbReference type="Gene3D" id="3.90.550.10">
    <property type="entry name" value="Spore Coat Polysaccharide Biosynthesis Protein SpsA, Chain A"/>
    <property type="match status" value="1"/>
</dbReference>
<keyword evidence="14" id="KW-1185">Reference proteome</keyword>
<dbReference type="RefSeq" id="XP_013392336.1">
    <property type="nucleotide sequence ID" value="XM_013536882.1"/>
</dbReference>
<evidence type="ECO:0000313" key="18">
    <source>
        <dbReference type="RefSeq" id="XP_013392364.1"/>
    </source>
</evidence>
<evidence type="ECO:0000313" key="20">
    <source>
        <dbReference type="RefSeq" id="XP_013392379.1"/>
    </source>
</evidence>
<evidence type="ECO:0000256" key="9">
    <source>
        <dbReference type="ARBA" id="ARBA00023136"/>
    </source>
</evidence>
<organism evidence="14 21">
    <name type="scientific">Lingula anatina</name>
    <name type="common">Brachiopod</name>
    <name type="synonym">Lingula unguis</name>
    <dbReference type="NCBI Taxonomy" id="7574"/>
    <lineage>
        <taxon>Eukaryota</taxon>
        <taxon>Metazoa</taxon>
        <taxon>Spiralia</taxon>
        <taxon>Lophotrochozoa</taxon>
        <taxon>Brachiopoda</taxon>
        <taxon>Linguliformea</taxon>
        <taxon>Lingulata</taxon>
        <taxon>Lingulida</taxon>
        <taxon>Linguloidea</taxon>
        <taxon>Lingulidae</taxon>
        <taxon>Lingula</taxon>
    </lineage>
</organism>
<evidence type="ECO:0000256" key="1">
    <source>
        <dbReference type="ARBA" id="ARBA00004606"/>
    </source>
</evidence>
<dbReference type="GO" id="GO:0016020">
    <property type="term" value="C:membrane"/>
    <property type="evidence" value="ECO:0007669"/>
    <property type="project" value="UniProtKB-SubCell"/>
</dbReference>
<dbReference type="RefSeq" id="XP_013392379.1">
    <property type="nucleotide sequence ID" value="XM_013536925.1"/>
</dbReference>
<dbReference type="GeneID" id="106160325"/>
<evidence type="ECO:0000256" key="4">
    <source>
        <dbReference type="ARBA" id="ARBA00022676"/>
    </source>
</evidence>
<name>A0A1S3I291_LINAN</name>
<keyword evidence="9 11" id="KW-0472">Membrane</keyword>
<evidence type="ECO:0000313" key="16">
    <source>
        <dbReference type="RefSeq" id="XP_013392346.1"/>
    </source>
</evidence>
<keyword evidence="8 11" id="KW-1133">Transmembrane helix</keyword>
<dbReference type="Proteomes" id="UP000085678">
    <property type="component" value="Unplaced"/>
</dbReference>
<dbReference type="OrthoDB" id="10016069at2759"/>
<dbReference type="EC" id="2.4.1.-" evidence="11"/>
<keyword evidence="7 11" id="KW-0735">Signal-anchor</keyword>
<evidence type="ECO:0000313" key="21">
    <source>
        <dbReference type="RefSeq" id="XP_013392387.1"/>
    </source>
</evidence>
<evidence type="ECO:0000256" key="7">
    <source>
        <dbReference type="ARBA" id="ARBA00022968"/>
    </source>
</evidence>
<dbReference type="InterPro" id="IPR029044">
    <property type="entry name" value="Nucleotide-diphossugar_trans"/>
</dbReference>
<evidence type="ECO:0000256" key="6">
    <source>
        <dbReference type="ARBA" id="ARBA00022692"/>
    </source>
</evidence>
<dbReference type="RefSeq" id="XP_013392364.1">
    <property type="nucleotide sequence ID" value="XM_013536910.1"/>
</dbReference>
<dbReference type="RefSeq" id="XP_013392387.1">
    <property type="nucleotide sequence ID" value="XM_013536933.1"/>
</dbReference>
<comment type="similarity">
    <text evidence="3 11">Belongs to the glycosyltransferase 7 family.</text>
</comment>
<comment type="function">
    <text evidence="11">Catalyses the transfer of galactose onto proteins or lipids.</text>
</comment>
<evidence type="ECO:0000256" key="11">
    <source>
        <dbReference type="RuleBase" id="RU368121"/>
    </source>
</evidence>
<gene>
    <name evidence="15 16 17 18 19 20 21 22" type="primary">LOC106160325</name>
</gene>
<dbReference type="GO" id="GO:0005794">
    <property type="term" value="C:Golgi apparatus"/>
    <property type="evidence" value="ECO:0007669"/>
    <property type="project" value="TreeGrafter"/>
</dbReference>
<evidence type="ECO:0000256" key="10">
    <source>
        <dbReference type="ARBA" id="ARBA00023180"/>
    </source>
</evidence>
<dbReference type="GO" id="GO:0008378">
    <property type="term" value="F:galactosyltransferase activity"/>
    <property type="evidence" value="ECO:0007669"/>
    <property type="project" value="TreeGrafter"/>
</dbReference>
<evidence type="ECO:0000313" key="22">
    <source>
        <dbReference type="RefSeq" id="XP_013392394.1"/>
    </source>
</evidence>
<keyword evidence="5 11" id="KW-0808">Transferase</keyword>
<dbReference type="GO" id="GO:0033842">
    <property type="term" value="F:N-acetyl-beta-glucosaminyl-derivative 4-beta-N-acetylgalactosaminyltransferase activity"/>
    <property type="evidence" value="ECO:0007669"/>
    <property type="project" value="TreeGrafter"/>
</dbReference>
<comment type="subcellular location">
    <subcellularLocation>
        <location evidence="1">Membrane</location>
        <topology evidence="1">Single-pass type II membrane protein</topology>
    </subcellularLocation>
</comment>
<evidence type="ECO:0000259" key="12">
    <source>
        <dbReference type="Pfam" id="PF02709"/>
    </source>
</evidence>
<dbReference type="RefSeq" id="XP_013392372.1">
    <property type="nucleotide sequence ID" value="XM_013536918.1"/>
</dbReference>
<feature type="domain" description="Galactosyltransferase N-terminal" evidence="13">
    <location>
        <begin position="75"/>
        <end position="198"/>
    </location>
</feature>
<dbReference type="PANTHER" id="PTHR19300">
    <property type="entry name" value="BETA-1,4-GALACTOSYLTRANSFERASE"/>
    <property type="match status" value="1"/>
</dbReference>
<dbReference type="GO" id="GO:0006688">
    <property type="term" value="P:glycosphingolipid biosynthetic process"/>
    <property type="evidence" value="ECO:0007669"/>
    <property type="project" value="TreeGrafter"/>
</dbReference>
<feature type="domain" description="Galactosyltransferase C-terminal" evidence="12">
    <location>
        <begin position="203"/>
        <end position="280"/>
    </location>
</feature>
<dbReference type="Pfam" id="PF02709">
    <property type="entry name" value="Glyco_transf_7C"/>
    <property type="match status" value="1"/>
</dbReference>
<comment type="pathway">
    <text evidence="2 11">Protein modification; protein glycosylation.</text>
</comment>
<keyword evidence="4 11" id="KW-0328">Glycosyltransferase</keyword>
<accession>A0A1S3I291</accession>
<dbReference type="KEGG" id="lak:106160325"/>
<dbReference type="UniPathway" id="UPA00378"/>
<evidence type="ECO:0000256" key="3">
    <source>
        <dbReference type="ARBA" id="ARBA00005735"/>
    </source>
</evidence>
<dbReference type="RefSeq" id="XP_013392346.1">
    <property type="nucleotide sequence ID" value="XM_013536892.2"/>
</dbReference>
<evidence type="ECO:0000313" key="17">
    <source>
        <dbReference type="RefSeq" id="XP_013392355.1"/>
    </source>
</evidence>
<dbReference type="AlphaFoldDB" id="A0A1S3I291"/>
<dbReference type="RefSeq" id="XP_013392394.1">
    <property type="nucleotide sequence ID" value="XM_013536940.1"/>
</dbReference>
<keyword evidence="6 11" id="KW-0812">Transmembrane</keyword>
<protein>
    <recommendedName>
        <fullName evidence="11">Beta-1,4-galactosyltransferase</fullName>
        <ecNumber evidence="11">2.4.1.-</ecNumber>
    </recommendedName>
</protein>
<dbReference type="InterPro" id="IPR027995">
    <property type="entry name" value="Galactosyl_T_N"/>
</dbReference>
<evidence type="ECO:0000256" key="5">
    <source>
        <dbReference type="ARBA" id="ARBA00022679"/>
    </source>
</evidence>
<dbReference type="GO" id="GO:0005975">
    <property type="term" value="P:carbohydrate metabolic process"/>
    <property type="evidence" value="ECO:0007669"/>
    <property type="project" value="InterPro"/>
</dbReference>
<dbReference type="InterPro" id="IPR003859">
    <property type="entry name" value="Galactosyl_T"/>
</dbReference>
<dbReference type="Pfam" id="PF13733">
    <property type="entry name" value="Glyco_transf_7N"/>
    <property type="match status" value="1"/>
</dbReference>
<evidence type="ECO:0000259" key="13">
    <source>
        <dbReference type="Pfam" id="PF13733"/>
    </source>
</evidence>
<evidence type="ECO:0000256" key="8">
    <source>
        <dbReference type="ARBA" id="ARBA00022989"/>
    </source>
</evidence>
<dbReference type="STRING" id="7574.A0A1S3I291"/>
<feature type="transmembrane region" description="Helical" evidence="11">
    <location>
        <begin position="12"/>
        <end position="30"/>
    </location>
</feature>
<proteinExistence type="inferred from homology"/>
<dbReference type="RefSeq" id="XP_013392355.1">
    <property type="nucleotide sequence ID" value="XM_013536901.1"/>
</dbReference>
<evidence type="ECO:0000256" key="2">
    <source>
        <dbReference type="ARBA" id="ARBA00004922"/>
    </source>
</evidence>
<dbReference type="OMA" id="ETTKFTH"/>
<evidence type="ECO:0000313" key="15">
    <source>
        <dbReference type="RefSeq" id="XP_013392336.1"/>
    </source>
</evidence>
<dbReference type="PRINTS" id="PR02050">
    <property type="entry name" value="B14GALTRFASE"/>
</dbReference>
<dbReference type="InterPro" id="IPR027791">
    <property type="entry name" value="Galactosyl_T_C"/>
</dbReference>
<evidence type="ECO:0000313" key="19">
    <source>
        <dbReference type="RefSeq" id="XP_013392372.1"/>
    </source>
</evidence>
<keyword evidence="10 11" id="KW-0325">Glycoprotein</keyword>
<reference evidence="15 16" key="1">
    <citation type="submission" date="2025-04" db="UniProtKB">
        <authorList>
            <consortium name="RefSeq"/>
        </authorList>
    </citation>
    <scope>IDENTIFICATION</scope>
    <source>
        <tissue evidence="15 16">Gonads</tissue>
    </source>
</reference>
<evidence type="ECO:0000313" key="14">
    <source>
        <dbReference type="Proteomes" id="UP000085678"/>
    </source>
</evidence>